<dbReference type="EMBL" id="KV441406">
    <property type="protein sequence ID" value="OAF55867.1"/>
    <property type="molecule type" value="Genomic_DNA"/>
</dbReference>
<sequence length="132" mass="15898">MRAARWELYRLEQAQLERARLEHLRLEQYWLEYARLEQAWQEEGFIMLPTLPNNEPDKHRTLRHYHHEPMKWIHGSPHANYSEGKYHNPRYITPDTTRQAQKTVFSSSKSLMPSLLEQAGTRARYGFEIMAF</sequence>
<organism evidence="1">
    <name type="scientific">Pseudogymnoascus destructans</name>
    <dbReference type="NCBI Taxonomy" id="655981"/>
    <lineage>
        <taxon>Eukaryota</taxon>
        <taxon>Fungi</taxon>
        <taxon>Dikarya</taxon>
        <taxon>Ascomycota</taxon>
        <taxon>Pezizomycotina</taxon>
        <taxon>Leotiomycetes</taxon>
        <taxon>Thelebolales</taxon>
        <taxon>Thelebolaceae</taxon>
        <taxon>Pseudogymnoascus</taxon>
    </lineage>
</organism>
<gene>
    <name evidence="1" type="ORF">VC83_08057</name>
</gene>
<dbReference type="AlphaFoldDB" id="A0A177A1A1"/>
<reference evidence="1" key="1">
    <citation type="submission" date="2016-03" db="EMBL/GenBank/DDBJ databases">
        <title>Updated assembly of Pseudogymnoascus destructans, the fungus causing white-nose syndrome of bats.</title>
        <authorList>
            <person name="Palmer J.M."/>
            <person name="Drees K.P."/>
            <person name="Foster J.T."/>
            <person name="Lindner D.L."/>
        </authorList>
    </citation>
    <scope>NUCLEOTIDE SEQUENCE [LARGE SCALE GENOMIC DNA]</scope>
    <source>
        <strain evidence="1">20631-21</strain>
    </source>
</reference>
<dbReference type="OrthoDB" id="3439040at2759"/>
<dbReference type="VEuPathDB" id="FungiDB:GMDG_02997"/>
<evidence type="ECO:0000313" key="1">
    <source>
        <dbReference type="EMBL" id="OAF55867.1"/>
    </source>
</evidence>
<dbReference type="RefSeq" id="XP_024321166.1">
    <property type="nucleotide sequence ID" value="XM_024471618.1"/>
</dbReference>
<dbReference type="GeneID" id="36291100"/>
<protein>
    <submittedName>
        <fullName evidence="1">Uncharacterized protein</fullName>
    </submittedName>
</protein>
<name>A0A177A1A1_9PEZI</name>
<proteinExistence type="predicted"/>
<accession>A0A177A1A1</accession>
<dbReference type="Proteomes" id="UP000077154">
    <property type="component" value="Unassembled WGS sequence"/>
</dbReference>